<proteinExistence type="predicted"/>
<comment type="caution">
    <text evidence="1">The sequence shown here is derived from an EMBL/GenBank/DDBJ whole genome shotgun (WGS) entry which is preliminary data.</text>
</comment>
<dbReference type="EMBL" id="JACBKZ010000014">
    <property type="protein sequence ID" value="KAF5931762.1"/>
    <property type="molecule type" value="Genomic_DNA"/>
</dbReference>
<name>A0A7J7FTV4_CAMSI</name>
<sequence>MQEAEGDLMIMQMQQAVMKQVFANRCNSFKQECKATTTFHAVKNEENYSILVASHTEKIRYLRGSSSRTSFK</sequence>
<evidence type="ECO:0000313" key="2">
    <source>
        <dbReference type="Proteomes" id="UP000593564"/>
    </source>
</evidence>
<gene>
    <name evidence="1" type="ORF">HYC85_027933</name>
</gene>
<dbReference type="Proteomes" id="UP000593564">
    <property type="component" value="Unassembled WGS sequence"/>
</dbReference>
<organism evidence="1 2">
    <name type="scientific">Camellia sinensis</name>
    <name type="common">Tea plant</name>
    <name type="synonym">Thea sinensis</name>
    <dbReference type="NCBI Taxonomy" id="4442"/>
    <lineage>
        <taxon>Eukaryota</taxon>
        <taxon>Viridiplantae</taxon>
        <taxon>Streptophyta</taxon>
        <taxon>Embryophyta</taxon>
        <taxon>Tracheophyta</taxon>
        <taxon>Spermatophyta</taxon>
        <taxon>Magnoliopsida</taxon>
        <taxon>eudicotyledons</taxon>
        <taxon>Gunneridae</taxon>
        <taxon>Pentapetalae</taxon>
        <taxon>asterids</taxon>
        <taxon>Ericales</taxon>
        <taxon>Theaceae</taxon>
        <taxon>Camellia</taxon>
    </lineage>
</organism>
<evidence type="ECO:0000313" key="1">
    <source>
        <dbReference type="EMBL" id="KAF5931762.1"/>
    </source>
</evidence>
<protein>
    <submittedName>
        <fullName evidence="1">Uncharacterized protein</fullName>
    </submittedName>
</protein>
<reference evidence="1 2" key="2">
    <citation type="submission" date="2020-07" db="EMBL/GenBank/DDBJ databases">
        <title>Genome assembly of wild tea tree DASZ reveals pedigree and selection history of tea varieties.</title>
        <authorList>
            <person name="Zhang W."/>
        </authorList>
    </citation>
    <scope>NUCLEOTIDE SEQUENCE [LARGE SCALE GENOMIC DNA]</scope>
    <source>
        <strain evidence="2">cv. G240</strain>
        <tissue evidence="1">Leaf</tissue>
    </source>
</reference>
<dbReference type="AlphaFoldDB" id="A0A7J7FTV4"/>
<reference evidence="2" key="1">
    <citation type="journal article" date="2020" name="Nat. Commun.">
        <title>Genome assembly of wild tea tree DASZ reveals pedigree and selection history of tea varieties.</title>
        <authorList>
            <person name="Zhang W."/>
            <person name="Zhang Y."/>
            <person name="Qiu H."/>
            <person name="Guo Y."/>
            <person name="Wan H."/>
            <person name="Zhang X."/>
            <person name="Scossa F."/>
            <person name="Alseekh S."/>
            <person name="Zhang Q."/>
            <person name="Wang P."/>
            <person name="Xu L."/>
            <person name="Schmidt M.H."/>
            <person name="Jia X."/>
            <person name="Li D."/>
            <person name="Zhu A."/>
            <person name="Guo F."/>
            <person name="Chen W."/>
            <person name="Ni D."/>
            <person name="Usadel B."/>
            <person name="Fernie A.R."/>
            <person name="Wen W."/>
        </authorList>
    </citation>
    <scope>NUCLEOTIDE SEQUENCE [LARGE SCALE GENOMIC DNA]</scope>
    <source>
        <strain evidence="2">cv. G240</strain>
    </source>
</reference>
<keyword evidence="2" id="KW-1185">Reference proteome</keyword>
<accession>A0A7J7FTV4</accession>